<dbReference type="Proteomes" id="UP000827986">
    <property type="component" value="Unassembled WGS sequence"/>
</dbReference>
<proteinExistence type="predicted"/>
<evidence type="ECO:0000313" key="1">
    <source>
        <dbReference type="EMBL" id="KAH1182220.1"/>
    </source>
</evidence>
<dbReference type="AlphaFoldDB" id="A0A9D4B6I9"/>
<organism evidence="1 2">
    <name type="scientific">Mauremys mutica</name>
    <name type="common">yellowpond turtle</name>
    <dbReference type="NCBI Taxonomy" id="74926"/>
    <lineage>
        <taxon>Eukaryota</taxon>
        <taxon>Metazoa</taxon>
        <taxon>Chordata</taxon>
        <taxon>Craniata</taxon>
        <taxon>Vertebrata</taxon>
        <taxon>Euteleostomi</taxon>
        <taxon>Archelosauria</taxon>
        <taxon>Testudinata</taxon>
        <taxon>Testudines</taxon>
        <taxon>Cryptodira</taxon>
        <taxon>Durocryptodira</taxon>
        <taxon>Testudinoidea</taxon>
        <taxon>Geoemydidae</taxon>
        <taxon>Geoemydinae</taxon>
        <taxon>Mauremys</taxon>
    </lineage>
</organism>
<dbReference type="EMBL" id="JAHDVG010000467">
    <property type="protein sequence ID" value="KAH1182220.1"/>
    <property type="molecule type" value="Genomic_DNA"/>
</dbReference>
<accession>A0A9D4B6I9</accession>
<name>A0A9D4B6I9_9SAUR</name>
<evidence type="ECO:0000313" key="2">
    <source>
        <dbReference type="Proteomes" id="UP000827986"/>
    </source>
</evidence>
<reference evidence="1" key="1">
    <citation type="submission" date="2021-09" db="EMBL/GenBank/DDBJ databases">
        <title>The genome of Mauremys mutica provides insights into the evolution of semi-aquatic lifestyle.</title>
        <authorList>
            <person name="Gong S."/>
            <person name="Gao Y."/>
        </authorList>
    </citation>
    <scope>NUCLEOTIDE SEQUENCE</scope>
    <source>
        <strain evidence="1">MM-2020</strain>
        <tissue evidence="1">Muscle</tissue>
    </source>
</reference>
<protein>
    <submittedName>
        <fullName evidence="1">Uncharacterized protein</fullName>
    </submittedName>
</protein>
<keyword evidence="2" id="KW-1185">Reference proteome</keyword>
<comment type="caution">
    <text evidence="1">The sequence shown here is derived from an EMBL/GenBank/DDBJ whole genome shotgun (WGS) entry which is preliminary data.</text>
</comment>
<gene>
    <name evidence="1" type="ORF">KIL84_009974</name>
</gene>
<sequence length="119" mass="12769">MGWETNSRTSTCLQGDLSHWPLPSSARRTHLSAQEALGAVPIAELQRVGPSASPWLLGAASVPATGQRPLNRVPPLGPPERWVLSATDTSSLPVCLGWRIASWRFSSLRPGGFPRYGGN</sequence>